<organism evidence="1">
    <name type="scientific">Arundo donax</name>
    <name type="common">Giant reed</name>
    <name type="synonym">Donax arundinaceus</name>
    <dbReference type="NCBI Taxonomy" id="35708"/>
    <lineage>
        <taxon>Eukaryota</taxon>
        <taxon>Viridiplantae</taxon>
        <taxon>Streptophyta</taxon>
        <taxon>Embryophyta</taxon>
        <taxon>Tracheophyta</taxon>
        <taxon>Spermatophyta</taxon>
        <taxon>Magnoliopsida</taxon>
        <taxon>Liliopsida</taxon>
        <taxon>Poales</taxon>
        <taxon>Poaceae</taxon>
        <taxon>PACMAD clade</taxon>
        <taxon>Arundinoideae</taxon>
        <taxon>Arundineae</taxon>
        <taxon>Arundo</taxon>
    </lineage>
</organism>
<sequence length="33" mass="4123">MLNLKYRLRPLYIKSFFPWNRVPDSVYRYSVLS</sequence>
<dbReference type="AlphaFoldDB" id="A0A0A9CDI2"/>
<name>A0A0A9CDI2_ARUDO</name>
<reference evidence="1" key="2">
    <citation type="journal article" date="2015" name="Data Brief">
        <title>Shoot transcriptome of the giant reed, Arundo donax.</title>
        <authorList>
            <person name="Barrero R.A."/>
            <person name="Guerrero F.D."/>
            <person name="Moolhuijzen P."/>
            <person name="Goolsby J.A."/>
            <person name="Tidwell J."/>
            <person name="Bellgard S.E."/>
            <person name="Bellgard M.I."/>
        </authorList>
    </citation>
    <scope>NUCLEOTIDE SEQUENCE</scope>
    <source>
        <tissue evidence="1">Shoot tissue taken approximately 20 cm above the soil surface</tissue>
    </source>
</reference>
<protein>
    <submittedName>
        <fullName evidence="1">Uncharacterized protein</fullName>
    </submittedName>
</protein>
<evidence type="ECO:0000313" key="1">
    <source>
        <dbReference type="EMBL" id="JAD72513.1"/>
    </source>
</evidence>
<dbReference type="EMBL" id="GBRH01225382">
    <property type="protein sequence ID" value="JAD72513.1"/>
    <property type="molecule type" value="Transcribed_RNA"/>
</dbReference>
<proteinExistence type="predicted"/>
<reference evidence="1" key="1">
    <citation type="submission" date="2014-09" db="EMBL/GenBank/DDBJ databases">
        <authorList>
            <person name="Magalhaes I.L.F."/>
            <person name="Oliveira U."/>
            <person name="Santos F.R."/>
            <person name="Vidigal T.H.D.A."/>
            <person name="Brescovit A.D."/>
            <person name="Santos A.J."/>
        </authorList>
    </citation>
    <scope>NUCLEOTIDE SEQUENCE</scope>
    <source>
        <tissue evidence="1">Shoot tissue taken approximately 20 cm above the soil surface</tissue>
    </source>
</reference>
<accession>A0A0A9CDI2</accession>